<dbReference type="Proteomes" id="UP000188912">
    <property type="component" value="Chromosome"/>
</dbReference>
<keyword evidence="1" id="KW-0732">Signal</keyword>
<dbReference type="Gene3D" id="2.30.30.40">
    <property type="entry name" value="SH3 Domains"/>
    <property type="match status" value="1"/>
</dbReference>
<proteinExistence type="predicted"/>
<evidence type="ECO:0000256" key="1">
    <source>
        <dbReference type="SAM" id="SignalP"/>
    </source>
</evidence>
<evidence type="ECO:0008006" key="4">
    <source>
        <dbReference type="Google" id="ProtNLM"/>
    </source>
</evidence>
<dbReference type="KEGG" id="thd:BHV28_14780"/>
<dbReference type="AlphaFoldDB" id="A0A1U9JWD2"/>
<reference evidence="2 3" key="2">
    <citation type="journal article" date="2016" name="Sci. Rep.">
        <title>The genome of Rhizobiales bacteria in predatory ants reveals urease gene functions but no genes for nitrogen fixation.</title>
        <authorList>
            <person name="Neuvonen M.M."/>
            <person name="Tamarit D."/>
            <person name="Naslund K."/>
            <person name="Liebig J."/>
            <person name="Feldhaar H."/>
            <person name="Moran N.A."/>
            <person name="Guy L."/>
            <person name="Andersson S.G."/>
        </authorList>
    </citation>
    <scope>NUCLEOTIDE SEQUENCE [LARGE SCALE GENOMIC DNA]</scope>
    <source>
        <strain evidence="2 3">Hsal</strain>
    </source>
</reference>
<evidence type="ECO:0000313" key="2">
    <source>
        <dbReference type="EMBL" id="AQS42160.1"/>
    </source>
</evidence>
<sequence>MIIRCFHITSVFFHGALALITGLAGFAGGAVAAAQAQGATIAGASGLPLPRFVSLKSDKVNVRVGPGRQNALVWTYQRKGLPVEITYEFDNWRKIRDSDGETGWVLASLLAGTRTAMVMTWNKDGTPSGGKKVAALEKLYKRPDETGAIVAQVESGVIGRVKTCDGQWCRLEIKGYSGWMKQQLLWGVYPEEKIK</sequence>
<feature type="signal peptide" evidence="1">
    <location>
        <begin position="1"/>
        <end position="32"/>
    </location>
</feature>
<name>A0A1U9JWD2_9HYPH</name>
<keyword evidence="3" id="KW-1185">Reference proteome</keyword>
<reference evidence="2 3" key="1">
    <citation type="journal article" date="2010" name="Science">
        <title>Genomic comparison of the ants Camponotus floridanus and Harpegnathos saltator.</title>
        <authorList>
            <person name="Bonasio R."/>
            <person name="Zhang G."/>
            <person name="Ye C."/>
            <person name="Mutti N.S."/>
            <person name="Fang X."/>
            <person name="Qin N."/>
            <person name="Donahue G."/>
            <person name="Yang P."/>
            <person name="Li Q."/>
            <person name="Li C."/>
            <person name="Zhang P."/>
            <person name="Huang Z."/>
            <person name="Berger S.L."/>
            <person name="Reinberg D."/>
            <person name="Wang J."/>
            <person name="Liebig J."/>
        </authorList>
    </citation>
    <scope>NUCLEOTIDE SEQUENCE [LARGE SCALE GENOMIC DNA]</scope>
    <source>
        <strain evidence="2 3">Hsal</strain>
    </source>
</reference>
<dbReference type="STRING" id="1902579.BHV28_14780"/>
<protein>
    <recommendedName>
        <fullName evidence="4">SH3b domain-containing protein</fullName>
    </recommendedName>
</protein>
<gene>
    <name evidence="2" type="ORF">BHV28_14780</name>
</gene>
<accession>A0A1U9JWD2</accession>
<organism evidence="2 3">
    <name type="scientific">Candidatus Tokpelaia hoelldobleri</name>
    <dbReference type="NCBI Taxonomy" id="1902579"/>
    <lineage>
        <taxon>Bacteria</taxon>
        <taxon>Pseudomonadati</taxon>
        <taxon>Pseudomonadota</taxon>
        <taxon>Alphaproteobacteria</taxon>
        <taxon>Hyphomicrobiales</taxon>
        <taxon>Candidatus Tokpelaia</taxon>
    </lineage>
</organism>
<evidence type="ECO:0000313" key="3">
    <source>
        <dbReference type="Proteomes" id="UP000188912"/>
    </source>
</evidence>
<dbReference type="EMBL" id="CP017315">
    <property type="protein sequence ID" value="AQS42160.1"/>
    <property type="molecule type" value="Genomic_DNA"/>
</dbReference>
<dbReference type="InterPro" id="IPR010466">
    <property type="entry name" value="DUF1058"/>
</dbReference>
<feature type="chain" id="PRO_5012504909" description="SH3b domain-containing protein" evidence="1">
    <location>
        <begin position="33"/>
        <end position="195"/>
    </location>
</feature>
<dbReference type="Pfam" id="PF06347">
    <property type="entry name" value="SH3_4"/>
    <property type="match status" value="2"/>
</dbReference>